<organism evidence="1 2">
    <name type="scientific">Ranitomeya imitator</name>
    <name type="common">mimic poison frog</name>
    <dbReference type="NCBI Taxonomy" id="111125"/>
    <lineage>
        <taxon>Eukaryota</taxon>
        <taxon>Metazoa</taxon>
        <taxon>Chordata</taxon>
        <taxon>Craniata</taxon>
        <taxon>Vertebrata</taxon>
        <taxon>Euteleostomi</taxon>
        <taxon>Amphibia</taxon>
        <taxon>Batrachia</taxon>
        <taxon>Anura</taxon>
        <taxon>Neobatrachia</taxon>
        <taxon>Hyloidea</taxon>
        <taxon>Dendrobatidae</taxon>
        <taxon>Dendrobatinae</taxon>
        <taxon>Ranitomeya</taxon>
    </lineage>
</organism>
<name>A0ABN9MH63_9NEOB</name>
<accession>A0ABN9MH63</accession>
<comment type="caution">
    <text evidence="1">The sequence shown here is derived from an EMBL/GenBank/DDBJ whole genome shotgun (WGS) entry which is preliminary data.</text>
</comment>
<dbReference type="EMBL" id="CAUEEQ010072261">
    <property type="protein sequence ID" value="CAJ0966128.1"/>
    <property type="molecule type" value="Genomic_DNA"/>
</dbReference>
<reference evidence="1" key="1">
    <citation type="submission" date="2023-07" db="EMBL/GenBank/DDBJ databases">
        <authorList>
            <person name="Stuckert A."/>
        </authorList>
    </citation>
    <scope>NUCLEOTIDE SEQUENCE</scope>
</reference>
<gene>
    <name evidence="1" type="ORF">RIMI_LOCUS20979262</name>
</gene>
<keyword evidence="2" id="KW-1185">Reference proteome</keyword>
<proteinExistence type="predicted"/>
<evidence type="ECO:0000313" key="2">
    <source>
        <dbReference type="Proteomes" id="UP001176940"/>
    </source>
</evidence>
<sequence length="115" mass="13394">MEVLSGRQAVFNGPKSTYLRDLFWNEMDKNGTEPLLQIVDSKAKNWPVDVAHQLLNISFEATSLRAKRRPTFEMLRITFWKHAGFHFWSTSDLVDYCGPAWDFVLFNKLMNEGSH</sequence>
<evidence type="ECO:0000313" key="1">
    <source>
        <dbReference type="EMBL" id="CAJ0966128.1"/>
    </source>
</evidence>
<dbReference type="Proteomes" id="UP001176940">
    <property type="component" value="Unassembled WGS sequence"/>
</dbReference>
<protein>
    <submittedName>
        <fullName evidence="1">Uncharacterized protein</fullName>
    </submittedName>
</protein>